<dbReference type="Gramene" id="KOM54830">
    <property type="protein sequence ID" value="KOM54830"/>
    <property type="gene ID" value="LR48_Vigan10g072200"/>
</dbReference>
<gene>
    <name evidence="2" type="ORF">LR48_Vigan10g072200</name>
</gene>
<evidence type="ECO:0000313" key="3">
    <source>
        <dbReference type="Proteomes" id="UP000053144"/>
    </source>
</evidence>
<accession>A0A0L9VID2</accession>
<sequence>MVAMRIAQDVEDAAIRAKGGGWNGFKLNLAGSRMTGAVVRGDTERQSMNRTGRTEGNGPARRYGVMSASSARGSVIGGSDNRGRTVRNLSYPEFLKRRE</sequence>
<proteinExistence type="predicted"/>
<feature type="region of interest" description="Disordered" evidence="1">
    <location>
        <begin position="43"/>
        <end position="62"/>
    </location>
</feature>
<evidence type="ECO:0000313" key="2">
    <source>
        <dbReference type="EMBL" id="KOM54830.1"/>
    </source>
</evidence>
<dbReference type="EMBL" id="CM003380">
    <property type="protein sequence ID" value="KOM54830.1"/>
    <property type="molecule type" value="Genomic_DNA"/>
</dbReference>
<dbReference type="Proteomes" id="UP000053144">
    <property type="component" value="Chromosome 10"/>
</dbReference>
<dbReference type="AlphaFoldDB" id="A0A0L9VID2"/>
<organism evidence="2 3">
    <name type="scientific">Phaseolus angularis</name>
    <name type="common">Azuki bean</name>
    <name type="synonym">Vigna angularis</name>
    <dbReference type="NCBI Taxonomy" id="3914"/>
    <lineage>
        <taxon>Eukaryota</taxon>
        <taxon>Viridiplantae</taxon>
        <taxon>Streptophyta</taxon>
        <taxon>Embryophyta</taxon>
        <taxon>Tracheophyta</taxon>
        <taxon>Spermatophyta</taxon>
        <taxon>Magnoliopsida</taxon>
        <taxon>eudicotyledons</taxon>
        <taxon>Gunneridae</taxon>
        <taxon>Pentapetalae</taxon>
        <taxon>rosids</taxon>
        <taxon>fabids</taxon>
        <taxon>Fabales</taxon>
        <taxon>Fabaceae</taxon>
        <taxon>Papilionoideae</taxon>
        <taxon>50 kb inversion clade</taxon>
        <taxon>NPAAA clade</taxon>
        <taxon>indigoferoid/millettioid clade</taxon>
        <taxon>Phaseoleae</taxon>
        <taxon>Vigna</taxon>
    </lineage>
</organism>
<name>A0A0L9VID2_PHAAN</name>
<protein>
    <submittedName>
        <fullName evidence="2">Uncharacterized protein</fullName>
    </submittedName>
</protein>
<reference evidence="3" key="1">
    <citation type="journal article" date="2015" name="Proc. Natl. Acad. Sci. U.S.A.">
        <title>Genome sequencing of adzuki bean (Vigna angularis) provides insight into high starch and low fat accumulation and domestication.</title>
        <authorList>
            <person name="Yang K."/>
            <person name="Tian Z."/>
            <person name="Chen C."/>
            <person name="Luo L."/>
            <person name="Zhao B."/>
            <person name="Wang Z."/>
            <person name="Yu L."/>
            <person name="Li Y."/>
            <person name="Sun Y."/>
            <person name="Li W."/>
            <person name="Chen Y."/>
            <person name="Li Y."/>
            <person name="Zhang Y."/>
            <person name="Ai D."/>
            <person name="Zhao J."/>
            <person name="Shang C."/>
            <person name="Ma Y."/>
            <person name="Wu B."/>
            <person name="Wang M."/>
            <person name="Gao L."/>
            <person name="Sun D."/>
            <person name="Zhang P."/>
            <person name="Guo F."/>
            <person name="Wang W."/>
            <person name="Li Y."/>
            <person name="Wang J."/>
            <person name="Varshney R.K."/>
            <person name="Wang J."/>
            <person name="Ling H.Q."/>
            <person name="Wan P."/>
        </authorList>
    </citation>
    <scope>NUCLEOTIDE SEQUENCE</scope>
    <source>
        <strain evidence="3">cv. Jingnong 6</strain>
    </source>
</reference>
<evidence type="ECO:0000256" key="1">
    <source>
        <dbReference type="SAM" id="MobiDB-lite"/>
    </source>
</evidence>